<comment type="similarity">
    <text evidence="2">Belongs to the ABC transporter superfamily. ABCG family. PDR (TC 3.A.1.205) subfamily.</text>
</comment>
<dbReference type="FunFam" id="3.40.50.300:FF:000054">
    <property type="entry name" value="ABC multidrug transporter atrF"/>
    <property type="match status" value="1"/>
</dbReference>
<evidence type="ECO:0000313" key="11">
    <source>
        <dbReference type="EMBL" id="KAF1950445.1"/>
    </source>
</evidence>
<evidence type="ECO:0000256" key="7">
    <source>
        <dbReference type="ARBA" id="ARBA00022989"/>
    </source>
</evidence>
<evidence type="ECO:0000256" key="2">
    <source>
        <dbReference type="ARBA" id="ARBA00006012"/>
    </source>
</evidence>
<name>A0A6A5TCD4_9PLEO</name>
<keyword evidence="8 9" id="KW-0472">Membrane</keyword>
<evidence type="ECO:0000256" key="4">
    <source>
        <dbReference type="ARBA" id="ARBA00022692"/>
    </source>
</evidence>
<dbReference type="InterPro" id="IPR003439">
    <property type="entry name" value="ABC_transporter-like_ATP-bd"/>
</dbReference>
<accession>A0A6A5TCD4</accession>
<evidence type="ECO:0000313" key="12">
    <source>
        <dbReference type="Proteomes" id="UP000800035"/>
    </source>
</evidence>
<dbReference type="GO" id="GO:0140359">
    <property type="term" value="F:ABC-type transporter activity"/>
    <property type="evidence" value="ECO:0007669"/>
    <property type="project" value="InterPro"/>
</dbReference>
<feature type="transmembrane region" description="Helical" evidence="9">
    <location>
        <begin position="581"/>
        <end position="606"/>
    </location>
</feature>
<organism evidence="11 12">
    <name type="scientific">Byssothecium circinans</name>
    <dbReference type="NCBI Taxonomy" id="147558"/>
    <lineage>
        <taxon>Eukaryota</taxon>
        <taxon>Fungi</taxon>
        <taxon>Dikarya</taxon>
        <taxon>Ascomycota</taxon>
        <taxon>Pezizomycotina</taxon>
        <taxon>Dothideomycetes</taxon>
        <taxon>Pleosporomycetidae</taxon>
        <taxon>Pleosporales</taxon>
        <taxon>Massarineae</taxon>
        <taxon>Massarinaceae</taxon>
        <taxon>Byssothecium</taxon>
    </lineage>
</organism>
<keyword evidence="7 9" id="KW-1133">Transmembrane helix</keyword>
<dbReference type="AlphaFoldDB" id="A0A6A5TCD4"/>
<dbReference type="InterPro" id="IPR013525">
    <property type="entry name" value="ABC2_TM"/>
</dbReference>
<feature type="domain" description="ABC transporter" evidence="10">
    <location>
        <begin position="91"/>
        <end position="335"/>
    </location>
</feature>
<dbReference type="InterPro" id="IPR003593">
    <property type="entry name" value="AAA+_ATPase"/>
</dbReference>
<gene>
    <name evidence="11" type="ORF">CC80DRAFT_578483</name>
</gene>
<evidence type="ECO:0000256" key="6">
    <source>
        <dbReference type="ARBA" id="ARBA00022840"/>
    </source>
</evidence>
<reference evidence="11" key="1">
    <citation type="journal article" date="2020" name="Stud. Mycol.">
        <title>101 Dothideomycetes genomes: a test case for predicting lifestyles and emergence of pathogens.</title>
        <authorList>
            <person name="Haridas S."/>
            <person name="Albert R."/>
            <person name="Binder M."/>
            <person name="Bloem J."/>
            <person name="Labutti K."/>
            <person name="Salamov A."/>
            <person name="Andreopoulos B."/>
            <person name="Baker S."/>
            <person name="Barry K."/>
            <person name="Bills G."/>
            <person name="Bluhm B."/>
            <person name="Cannon C."/>
            <person name="Castanera R."/>
            <person name="Culley D."/>
            <person name="Daum C."/>
            <person name="Ezra D."/>
            <person name="Gonzalez J."/>
            <person name="Henrissat B."/>
            <person name="Kuo A."/>
            <person name="Liang C."/>
            <person name="Lipzen A."/>
            <person name="Lutzoni F."/>
            <person name="Magnuson J."/>
            <person name="Mondo S."/>
            <person name="Nolan M."/>
            <person name="Ohm R."/>
            <person name="Pangilinan J."/>
            <person name="Park H.-J."/>
            <person name="Ramirez L."/>
            <person name="Alfaro M."/>
            <person name="Sun H."/>
            <person name="Tritt A."/>
            <person name="Yoshinaga Y."/>
            <person name="Zwiers L.-H."/>
            <person name="Turgeon B."/>
            <person name="Goodwin S."/>
            <person name="Spatafora J."/>
            <person name="Crous P."/>
            <person name="Grigoriev I."/>
        </authorList>
    </citation>
    <scope>NUCLEOTIDE SEQUENCE</scope>
    <source>
        <strain evidence="11">CBS 675.92</strain>
    </source>
</reference>
<dbReference type="EMBL" id="ML977026">
    <property type="protein sequence ID" value="KAF1950445.1"/>
    <property type="molecule type" value="Genomic_DNA"/>
</dbReference>
<dbReference type="SMART" id="SM00382">
    <property type="entry name" value="AAA"/>
    <property type="match status" value="1"/>
</dbReference>
<feature type="transmembrane region" description="Helical" evidence="9">
    <location>
        <begin position="497"/>
        <end position="528"/>
    </location>
</feature>
<dbReference type="InterPro" id="IPR010929">
    <property type="entry name" value="PDR_CDR_ABC"/>
</dbReference>
<dbReference type="GO" id="GO:0005524">
    <property type="term" value="F:ATP binding"/>
    <property type="evidence" value="ECO:0007669"/>
    <property type="project" value="UniProtKB-KW"/>
</dbReference>
<dbReference type="SUPFAM" id="SSF52540">
    <property type="entry name" value="P-loop containing nucleoside triphosphate hydrolases"/>
    <property type="match status" value="1"/>
</dbReference>
<dbReference type="Pfam" id="PF00005">
    <property type="entry name" value="ABC_tran"/>
    <property type="match status" value="1"/>
</dbReference>
<dbReference type="InterPro" id="IPR027417">
    <property type="entry name" value="P-loop_NTPase"/>
</dbReference>
<evidence type="ECO:0000256" key="9">
    <source>
        <dbReference type="SAM" id="Phobius"/>
    </source>
</evidence>
<evidence type="ECO:0000256" key="5">
    <source>
        <dbReference type="ARBA" id="ARBA00022741"/>
    </source>
</evidence>
<feature type="transmembrane region" description="Helical" evidence="9">
    <location>
        <begin position="548"/>
        <end position="569"/>
    </location>
</feature>
<dbReference type="Gene3D" id="3.40.50.300">
    <property type="entry name" value="P-loop containing nucleotide triphosphate hydrolases"/>
    <property type="match status" value="1"/>
</dbReference>
<dbReference type="PANTHER" id="PTHR19241">
    <property type="entry name" value="ATP-BINDING CASSETTE TRANSPORTER"/>
    <property type="match status" value="1"/>
</dbReference>
<keyword evidence="5" id="KW-0547">Nucleotide-binding</keyword>
<dbReference type="Pfam" id="PF06422">
    <property type="entry name" value="PDR_CDR"/>
    <property type="match status" value="1"/>
</dbReference>
<keyword evidence="4 9" id="KW-0812">Transmembrane</keyword>
<dbReference type="Proteomes" id="UP000800035">
    <property type="component" value="Unassembled WGS sequence"/>
</dbReference>
<evidence type="ECO:0000256" key="3">
    <source>
        <dbReference type="ARBA" id="ARBA00022448"/>
    </source>
</evidence>
<sequence>MPSANDCVSAYIHRNFGVLIAFATLFFILHLASSQSIKTSKPKGDVLVYLNKEGPKLRNDEEGQGAQNFLDTNTNTRITSNPGLTMHSSTLLWQDLTYTISSGKGIEKRILDGIEGWVKPSTFTALMGETGAGKTSFLDVIAQRTSQGLITGEIALDGLPRNTAFQRSTGYAQQNDIHLSTSTVREALHFSALLRQPREVPRAPKIAYADNVLETLGMNMYADAVIGVPGNRLSPEQRKRLTIAVELASRPTTVLFLDEPTSGLDSESAFTICSLLRDLSHDNDLAIMCTIHQPSALLLDMFDNLLLIKEGKQIYFGAVGTRANTVVNYFHARGAPACRPTENPAEWVMKVTRFSSETHNTTDWQGEWKSSAERRDIKQRLAHMRQIPPPRRPTPTSTDEFATSFWTQLSGLTKQTFVEYWRTPESVCAKLCFYASASFMIGVSCFRSPNTLQGLQNQMFSIFLLFTTFNNVLQQIAPQFAMRRSLFEARERPSKIFSWSAFICASIIVEAVWQVALATLSFVLFYYITGLNLNASSSDNSERAALMLLFFVAFFLFTQSLSHLLVAAIEVPQTAINVGQPIFYLAIIFCGVLVPSSSLPRFWIFMYHVSPLTYLMRGMFTVGVSGRNLTCASNEIIWIRQPPSFNNCGEYMEDFVMASGGLITNPQDTKQSAYCPLQTTDQFLAIFNMDYGQRWRDLGIVAVYVVFNWAMTFGFYWLVRVPKKRRIPSKEERDDDH</sequence>
<dbReference type="GO" id="GO:0016887">
    <property type="term" value="F:ATP hydrolysis activity"/>
    <property type="evidence" value="ECO:0007669"/>
    <property type="project" value="InterPro"/>
</dbReference>
<dbReference type="Pfam" id="PF01061">
    <property type="entry name" value="ABC2_membrane"/>
    <property type="match status" value="1"/>
</dbReference>
<evidence type="ECO:0000256" key="1">
    <source>
        <dbReference type="ARBA" id="ARBA00004141"/>
    </source>
</evidence>
<keyword evidence="12" id="KW-1185">Reference proteome</keyword>
<comment type="subcellular location">
    <subcellularLocation>
        <location evidence="1">Membrane</location>
        <topology evidence="1">Multi-pass membrane protein</topology>
    </subcellularLocation>
</comment>
<feature type="transmembrane region" description="Helical" evidence="9">
    <location>
        <begin position="698"/>
        <end position="719"/>
    </location>
</feature>
<keyword evidence="3" id="KW-0813">Transport</keyword>
<dbReference type="GO" id="GO:0016020">
    <property type="term" value="C:membrane"/>
    <property type="evidence" value="ECO:0007669"/>
    <property type="project" value="UniProtKB-SubCell"/>
</dbReference>
<keyword evidence="6" id="KW-0067">ATP-binding</keyword>
<dbReference type="OrthoDB" id="3784757at2759"/>
<evidence type="ECO:0000259" key="10">
    <source>
        <dbReference type="PROSITE" id="PS50893"/>
    </source>
</evidence>
<proteinExistence type="inferred from homology"/>
<dbReference type="PROSITE" id="PS50893">
    <property type="entry name" value="ABC_TRANSPORTER_2"/>
    <property type="match status" value="1"/>
</dbReference>
<evidence type="ECO:0000256" key="8">
    <source>
        <dbReference type="ARBA" id="ARBA00023136"/>
    </source>
</evidence>
<protein>
    <recommendedName>
        <fullName evidence="10">ABC transporter domain-containing protein</fullName>
    </recommendedName>
</protein>